<evidence type="ECO:0000256" key="1">
    <source>
        <dbReference type="ARBA" id="ARBA00010688"/>
    </source>
</evidence>
<evidence type="ECO:0000313" key="6">
    <source>
        <dbReference type="Proteomes" id="UP000059574"/>
    </source>
</evidence>
<proteinExistence type="inferred from homology"/>
<dbReference type="SUPFAM" id="SSF53613">
    <property type="entry name" value="Ribokinase-like"/>
    <property type="match status" value="1"/>
</dbReference>
<feature type="domain" description="Carbohydrate kinase PfkB" evidence="4">
    <location>
        <begin position="16"/>
        <end position="298"/>
    </location>
</feature>
<accession>A0A0S2M3N0</accession>
<dbReference type="InterPro" id="IPR052700">
    <property type="entry name" value="Carb_kinase_PfkB-like"/>
</dbReference>
<dbReference type="EMBL" id="CP013200">
    <property type="protein sequence ID" value="ALO68357.1"/>
    <property type="molecule type" value="Genomic_DNA"/>
</dbReference>
<evidence type="ECO:0000259" key="4">
    <source>
        <dbReference type="Pfam" id="PF00294"/>
    </source>
</evidence>
<keyword evidence="3" id="KW-0418">Kinase</keyword>
<reference evidence="6" key="1">
    <citation type="submission" date="2015-11" db="EMBL/GenBank/DDBJ databases">
        <authorList>
            <person name="Kumar R."/>
            <person name="Singh D."/>
            <person name="Swarnkar M.K."/>
            <person name="Singh A.K."/>
            <person name="Kumar S."/>
        </authorList>
    </citation>
    <scope>NUCLEOTIDE SEQUENCE [LARGE SCALE GENOMIC DNA]</scope>
    <source>
        <strain evidence="6">ERGS4:06</strain>
    </source>
</reference>
<evidence type="ECO:0000313" key="5">
    <source>
        <dbReference type="EMBL" id="ALO68357.1"/>
    </source>
</evidence>
<dbReference type="InterPro" id="IPR029056">
    <property type="entry name" value="Ribokinase-like"/>
</dbReference>
<comment type="similarity">
    <text evidence="1">Belongs to the carbohydrate kinase PfkB family.</text>
</comment>
<protein>
    <recommendedName>
        <fullName evidence="4">Carbohydrate kinase PfkB domain-containing protein</fullName>
    </recommendedName>
</protein>
<sequence>MTEAKTEAQTDARRIDVMTLGETMAVVAPARPEPLEMAADFILGTAGAESNVAQYLAERGHKVAWASRVGDDALGRRLAKELAVRGIDLSYLLIDPDSSTGVMFKDPGTGATKVQYYRANSAASSMGPELADTLPWHQLGLLHLSGITPALSPSCRALMQALFSRAAQENVPVSFDINFREALWPASVAAPVLLKLAQQADFLFVGLDEAQALWPNLVFASDVRALIDRPKHLIVKDGAVGATEFDGLQPTFVPAARVDVVEAVGAGDAFAAGYLSSMLDGGQPTQRLGRGHEFAGRALRSISDFQAMNGTVANNGQ</sequence>
<dbReference type="CDD" id="cd01166">
    <property type="entry name" value="KdgK"/>
    <property type="match status" value="1"/>
</dbReference>
<organism evidence="5 6">
    <name type="scientific">Arthrobacter alpinus</name>
    <dbReference type="NCBI Taxonomy" id="656366"/>
    <lineage>
        <taxon>Bacteria</taxon>
        <taxon>Bacillati</taxon>
        <taxon>Actinomycetota</taxon>
        <taxon>Actinomycetes</taxon>
        <taxon>Micrococcales</taxon>
        <taxon>Micrococcaceae</taxon>
        <taxon>Arthrobacter</taxon>
    </lineage>
</organism>
<dbReference type="OrthoDB" id="9808601at2"/>
<dbReference type="Gene3D" id="3.40.1190.20">
    <property type="match status" value="1"/>
</dbReference>
<evidence type="ECO:0000256" key="3">
    <source>
        <dbReference type="ARBA" id="ARBA00022777"/>
    </source>
</evidence>
<dbReference type="PANTHER" id="PTHR43320">
    <property type="entry name" value="SUGAR KINASE"/>
    <property type="match status" value="1"/>
</dbReference>
<gene>
    <name evidence="5" type="ORF">AS189_05870</name>
</gene>
<dbReference type="Pfam" id="PF00294">
    <property type="entry name" value="PfkB"/>
    <property type="match status" value="1"/>
</dbReference>
<name>A0A0S2M3N0_9MICC</name>
<dbReference type="GO" id="GO:0016301">
    <property type="term" value="F:kinase activity"/>
    <property type="evidence" value="ECO:0007669"/>
    <property type="project" value="UniProtKB-KW"/>
</dbReference>
<keyword evidence="2" id="KW-0808">Transferase</keyword>
<evidence type="ECO:0000256" key="2">
    <source>
        <dbReference type="ARBA" id="ARBA00022679"/>
    </source>
</evidence>
<dbReference type="PANTHER" id="PTHR43320:SF2">
    <property type="entry name" value="2-DEHYDRO-3-DEOXYGLUCONOKINASE_2-DEHYDRO-3-DEOXYGALACTONOKINASE"/>
    <property type="match status" value="1"/>
</dbReference>
<dbReference type="Proteomes" id="UP000059574">
    <property type="component" value="Chromosome"/>
</dbReference>
<dbReference type="AlphaFoldDB" id="A0A0S2M3N0"/>
<reference evidence="5 6" key="2">
    <citation type="journal article" date="2016" name="J. Biotechnol.">
        <title>Complete genome sequence of Arthrobacter alpinus ERGS4:06, a yellow pigmented bacterium tolerant to cold and radiations isolated from Sikkim Himalaya.</title>
        <authorList>
            <person name="Kumar R."/>
            <person name="Singh D."/>
            <person name="Swarnkar M.K."/>
            <person name="Singh A.K."/>
            <person name="Kumar S."/>
        </authorList>
    </citation>
    <scope>NUCLEOTIDE SEQUENCE [LARGE SCALE GENOMIC DNA]</scope>
    <source>
        <strain evidence="5 6">ERGS4:06</strain>
    </source>
</reference>
<dbReference type="InterPro" id="IPR011611">
    <property type="entry name" value="PfkB_dom"/>
</dbReference>